<dbReference type="PROSITE" id="PS00012">
    <property type="entry name" value="PHOSPHOPANTETHEINE"/>
    <property type="match status" value="1"/>
</dbReference>
<dbReference type="GO" id="GO:0044550">
    <property type="term" value="P:secondary metabolite biosynthetic process"/>
    <property type="evidence" value="ECO:0007669"/>
    <property type="project" value="TreeGrafter"/>
</dbReference>
<evidence type="ECO:0000259" key="4">
    <source>
        <dbReference type="PROSITE" id="PS50075"/>
    </source>
</evidence>
<dbReference type="Pfam" id="PF13193">
    <property type="entry name" value="AMP-binding_C"/>
    <property type="match status" value="1"/>
</dbReference>
<feature type="domain" description="Carrier" evidence="4">
    <location>
        <begin position="769"/>
        <end position="844"/>
    </location>
</feature>
<name>A0AAE3KEC3_9PSEU</name>
<dbReference type="PANTHER" id="PTHR45527:SF1">
    <property type="entry name" value="FATTY ACID SYNTHASE"/>
    <property type="match status" value="1"/>
</dbReference>
<dbReference type="GO" id="GO:0008610">
    <property type="term" value="P:lipid biosynthetic process"/>
    <property type="evidence" value="ECO:0007669"/>
    <property type="project" value="UniProtKB-ARBA"/>
</dbReference>
<evidence type="ECO:0000256" key="3">
    <source>
        <dbReference type="ARBA" id="ARBA00022553"/>
    </source>
</evidence>
<feature type="non-terminal residue" evidence="5">
    <location>
        <position position="1"/>
    </location>
</feature>
<dbReference type="FunFam" id="3.40.50.980:FF:000001">
    <property type="entry name" value="Non-ribosomal peptide synthetase"/>
    <property type="match status" value="1"/>
</dbReference>
<proteinExistence type="predicted"/>
<dbReference type="GO" id="GO:0043041">
    <property type="term" value="P:amino acid activation for nonribosomal peptide biosynthetic process"/>
    <property type="evidence" value="ECO:0007669"/>
    <property type="project" value="TreeGrafter"/>
</dbReference>
<dbReference type="AlphaFoldDB" id="A0AAE3KEC3"/>
<dbReference type="InterPro" id="IPR009081">
    <property type="entry name" value="PP-bd_ACP"/>
</dbReference>
<dbReference type="CDD" id="cd05930">
    <property type="entry name" value="A_NRPS"/>
    <property type="match status" value="1"/>
</dbReference>
<evidence type="ECO:0000313" key="5">
    <source>
        <dbReference type="EMBL" id="MCP2163204.1"/>
    </source>
</evidence>
<dbReference type="GO" id="GO:0003824">
    <property type="term" value="F:catalytic activity"/>
    <property type="evidence" value="ECO:0007669"/>
    <property type="project" value="InterPro"/>
</dbReference>
<dbReference type="GO" id="GO:0031177">
    <property type="term" value="F:phosphopantetheine binding"/>
    <property type="evidence" value="ECO:0007669"/>
    <property type="project" value="InterPro"/>
</dbReference>
<sequence length="1103" mass="119406">WHRELLGSEDDPDSLVSRQLAFWRSTLADLPEQLPLPTDRPRPAIASHHGDTIRFEVAGEVRDQLVTLARQTGTSLFMVLQAGLASVLNALGAGTDIPLGTPVAGRTDDALDGLVGMFVNTLVLRTSVAGNPTFRELLGRVREVNLAAYANQDVPFERLVEVLNPVRSTAVSPLFQVMLVLQNNALARSELPGLTAESEPIDATAVKFDLRFEFVEEDALLRGAIDFATDLYETDSVRLIAERLARVLRSMAADPDRRLSELDVLADDERHAVVTGWNDTARPVEPLALPELFQRQVAASPDATALVFGDTECGYAELNRRANRLAHLLITRGAKPGQIIGLRLPRSTELVTALLAVTKTGAAYLPIDPAYPAERVRYLLEDAKPALVLTPELMADLAHGGELATYPDSDPGVPIDPHSAAYVIYTSGSTDRPKGVVVEHRSVTDYLAWTTRAYRGVTGTALVHSPVAFDLTVTALITPLVSGGRVVLADLEDPIGVPVDFMKATPSHLPLLTNLPAAVSPGTELLLGGEALTGEALAPWRALHPDVTVFNVYGPTEATVNCSEYRIDPGVEVPDGPVPIGRPQANARLLVLDALLRPVPVGVPGELYIAGAGLARGYLNRPDLTAERFVADPFGPAGDRMYRTGDLARWRADGNLEYLGRVDFQVKLRGFRIELGEIESVLAARGDVAQAVALVREDEPGDQRLVAYVVPAGDPLDLEELREHLRSILPDYMVPSALVALDQLPLTTNGKLDRAALPAPGVDAGPSREASNPQEEILSGLFAEVLGLDRVGVDDSFFELGGHSLLTARLIGRVRTVLGVQLSIRDVFEAPTVSALARRLSTKGGQGACEVLIPLRVKGTRAPLFCVHPSGCISWSYIALASHLGPDQPIYGLQARGILQPDAMPGSVEEMAADYAAQIRSVQPEGPYHLLGWSFGGLVAHEVARQLQEAGETVALLATLDSHPVQEAGEVPDDQELLGAILVFFNHQPDEADTPAGVLEVFRRDGNPLASLDEQQLMNCVRAWRNNVVLQGGFRPGRYRGKLLHFVAAQDQHANANPRAWEPFVDGTVEYHRVDCGHHEMMRPDSAREIARVIAEETRRDNR</sequence>
<dbReference type="NCBIfam" id="TIGR01733">
    <property type="entry name" value="AA-adenyl-dom"/>
    <property type="match status" value="1"/>
</dbReference>
<comment type="caution">
    <text evidence="5">The sequence shown here is derived from an EMBL/GenBank/DDBJ whole genome shotgun (WGS) entry which is preliminary data.</text>
</comment>
<evidence type="ECO:0000256" key="2">
    <source>
        <dbReference type="ARBA" id="ARBA00022450"/>
    </source>
</evidence>
<comment type="cofactor">
    <cofactor evidence="1">
        <name>pantetheine 4'-phosphate</name>
        <dbReference type="ChEBI" id="CHEBI:47942"/>
    </cofactor>
</comment>
<dbReference type="Pfam" id="PF00975">
    <property type="entry name" value="Thioesterase"/>
    <property type="match status" value="1"/>
</dbReference>
<dbReference type="SMART" id="SM00823">
    <property type="entry name" value="PKS_PP"/>
    <property type="match status" value="1"/>
</dbReference>
<dbReference type="FunFam" id="3.30.300.30:FF:000010">
    <property type="entry name" value="Enterobactin synthetase component F"/>
    <property type="match status" value="1"/>
</dbReference>
<dbReference type="InterPro" id="IPR036736">
    <property type="entry name" value="ACP-like_sf"/>
</dbReference>
<evidence type="ECO:0000313" key="6">
    <source>
        <dbReference type="Proteomes" id="UP001206128"/>
    </source>
</evidence>
<dbReference type="InterPro" id="IPR029058">
    <property type="entry name" value="AB_hydrolase_fold"/>
</dbReference>
<dbReference type="InterPro" id="IPR023213">
    <property type="entry name" value="CAT-like_dom_sf"/>
</dbReference>
<dbReference type="InterPro" id="IPR001031">
    <property type="entry name" value="Thioesterase"/>
</dbReference>
<keyword evidence="3" id="KW-0597">Phosphoprotein</keyword>
<organism evidence="5 6">
    <name type="scientific">Goodfellowiella coeruleoviolacea</name>
    <dbReference type="NCBI Taxonomy" id="334858"/>
    <lineage>
        <taxon>Bacteria</taxon>
        <taxon>Bacillati</taxon>
        <taxon>Actinomycetota</taxon>
        <taxon>Actinomycetes</taxon>
        <taxon>Pseudonocardiales</taxon>
        <taxon>Pseudonocardiaceae</taxon>
        <taxon>Goodfellowiella</taxon>
    </lineage>
</organism>
<reference evidence="5" key="1">
    <citation type="submission" date="2022-06" db="EMBL/GenBank/DDBJ databases">
        <title>Genomic Encyclopedia of Archaeal and Bacterial Type Strains, Phase II (KMG-II): from individual species to whole genera.</title>
        <authorList>
            <person name="Goeker M."/>
        </authorList>
    </citation>
    <scope>NUCLEOTIDE SEQUENCE</scope>
    <source>
        <strain evidence="5">DSM 43935</strain>
    </source>
</reference>
<dbReference type="SUPFAM" id="SSF53474">
    <property type="entry name" value="alpha/beta-Hydrolases"/>
    <property type="match status" value="1"/>
</dbReference>
<dbReference type="InterPro" id="IPR010071">
    <property type="entry name" value="AA_adenyl_dom"/>
</dbReference>
<dbReference type="RefSeq" id="WP_253765641.1">
    <property type="nucleotide sequence ID" value="NZ_JAMTCK010000001.1"/>
</dbReference>
<dbReference type="FunFam" id="1.10.1200.10:FF:000016">
    <property type="entry name" value="Non-ribosomal peptide synthase"/>
    <property type="match status" value="1"/>
</dbReference>
<accession>A0AAE3KEC3</accession>
<keyword evidence="2" id="KW-0596">Phosphopantetheine</keyword>
<dbReference type="Pfam" id="PF00501">
    <property type="entry name" value="AMP-binding"/>
    <property type="match status" value="1"/>
</dbReference>
<dbReference type="Gene3D" id="2.30.38.10">
    <property type="entry name" value="Luciferase, Domain 3"/>
    <property type="match status" value="1"/>
</dbReference>
<dbReference type="Gene3D" id="3.30.559.10">
    <property type="entry name" value="Chloramphenicol acetyltransferase-like domain"/>
    <property type="match status" value="1"/>
</dbReference>
<dbReference type="InterPro" id="IPR045851">
    <property type="entry name" value="AMP-bd_C_sf"/>
</dbReference>
<dbReference type="InterPro" id="IPR020806">
    <property type="entry name" value="PKS_PP-bd"/>
</dbReference>
<dbReference type="InterPro" id="IPR001242">
    <property type="entry name" value="Condensation_dom"/>
</dbReference>
<dbReference type="SMART" id="SM00824">
    <property type="entry name" value="PKS_TE"/>
    <property type="match status" value="1"/>
</dbReference>
<dbReference type="PANTHER" id="PTHR45527">
    <property type="entry name" value="NONRIBOSOMAL PEPTIDE SYNTHETASE"/>
    <property type="match status" value="1"/>
</dbReference>
<gene>
    <name evidence="5" type="ORF">LX83_000044</name>
</gene>
<dbReference type="InterPro" id="IPR020802">
    <property type="entry name" value="TesA-like"/>
</dbReference>
<dbReference type="SUPFAM" id="SSF56801">
    <property type="entry name" value="Acetyl-CoA synthetase-like"/>
    <property type="match status" value="1"/>
</dbReference>
<dbReference type="GO" id="GO:0005829">
    <property type="term" value="C:cytosol"/>
    <property type="evidence" value="ECO:0007669"/>
    <property type="project" value="TreeGrafter"/>
</dbReference>
<dbReference type="InterPro" id="IPR006162">
    <property type="entry name" value="Ppantetheine_attach_site"/>
</dbReference>
<dbReference type="Gene3D" id="3.40.50.980">
    <property type="match status" value="2"/>
</dbReference>
<dbReference type="Gene3D" id="3.40.50.1820">
    <property type="entry name" value="alpha/beta hydrolase"/>
    <property type="match status" value="1"/>
</dbReference>
<evidence type="ECO:0000256" key="1">
    <source>
        <dbReference type="ARBA" id="ARBA00001957"/>
    </source>
</evidence>
<dbReference type="EMBL" id="JAMTCK010000001">
    <property type="protein sequence ID" value="MCP2163204.1"/>
    <property type="molecule type" value="Genomic_DNA"/>
</dbReference>
<dbReference type="InterPro" id="IPR000873">
    <property type="entry name" value="AMP-dep_synth/lig_dom"/>
</dbReference>
<dbReference type="SUPFAM" id="SSF47336">
    <property type="entry name" value="ACP-like"/>
    <property type="match status" value="1"/>
</dbReference>
<protein>
    <submittedName>
        <fullName evidence="5">Nonribosomal peptide synthetase DhbF</fullName>
    </submittedName>
</protein>
<dbReference type="Gene3D" id="3.30.559.30">
    <property type="entry name" value="Nonribosomal peptide synthetase, condensation domain"/>
    <property type="match status" value="1"/>
</dbReference>
<dbReference type="Pfam" id="PF00668">
    <property type="entry name" value="Condensation"/>
    <property type="match status" value="1"/>
</dbReference>
<dbReference type="Gene3D" id="3.30.300.30">
    <property type="match status" value="1"/>
</dbReference>
<dbReference type="Pfam" id="PF00550">
    <property type="entry name" value="PP-binding"/>
    <property type="match status" value="1"/>
</dbReference>
<dbReference type="FunFam" id="2.30.38.10:FF:000001">
    <property type="entry name" value="Non-ribosomal peptide synthetase PvdI"/>
    <property type="match status" value="1"/>
</dbReference>
<keyword evidence="6" id="KW-1185">Reference proteome</keyword>
<dbReference type="Proteomes" id="UP001206128">
    <property type="component" value="Unassembled WGS sequence"/>
</dbReference>
<dbReference type="InterPro" id="IPR025110">
    <property type="entry name" value="AMP-bd_C"/>
</dbReference>
<dbReference type="PROSITE" id="PS50075">
    <property type="entry name" value="CARRIER"/>
    <property type="match status" value="1"/>
</dbReference>
<dbReference type="SUPFAM" id="SSF52777">
    <property type="entry name" value="CoA-dependent acyltransferases"/>
    <property type="match status" value="1"/>
</dbReference>
<dbReference type="GO" id="GO:0072330">
    <property type="term" value="P:monocarboxylic acid biosynthetic process"/>
    <property type="evidence" value="ECO:0007669"/>
    <property type="project" value="UniProtKB-ARBA"/>
</dbReference>